<evidence type="ECO:0000256" key="1">
    <source>
        <dbReference type="SAM" id="MobiDB-lite"/>
    </source>
</evidence>
<proteinExistence type="predicted"/>
<protein>
    <submittedName>
        <fullName evidence="2">Uncharacterized protein</fullName>
    </submittedName>
</protein>
<comment type="caution">
    <text evidence="2">The sequence shown here is derived from an EMBL/GenBank/DDBJ whole genome shotgun (WGS) entry which is preliminary data.</text>
</comment>
<evidence type="ECO:0000313" key="2">
    <source>
        <dbReference type="EMBL" id="GFA17531.1"/>
    </source>
</evidence>
<feature type="compositionally biased region" description="Basic and acidic residues" evidence="1">
    <location>
        <begin position="39"/>
        <end position="59"/>
    </location>
</feature>
<dbReference type="AlphaFoldDB" id="A0A699J865"/>
<feature type="compositionally biased region" description="Basic and acidic residues" evidence="1">
    <location>
        <begin position="1"/>
        <end position="10"/>
    </location>
</feature>
<dbReference type="EMBL" id="BKCJ010380624">
    <property type="protein sequence ID" value="GFA17531.1"/>
    <property type="molecule type" value="Genomic_DNA"/>
</dbReference>
<name>A0A699J865_TANCI</name>
<feature type="region of interest" description="Disordered" evidence="1">
    <location>
        <begin position="1"/>
        <end position="93"/>
    </location>
</feature>
<feature type="compositionally biased region" description="Acidic residues" evidence="1">
    <location>
        <begin position="11"/>
        <end position="22"/>
    </location>
</feature>
<gene>
    <name evidence="2" type="ORF">Tci_589503</name>
</gene>
<accession>A0A699J865</accession>
<feature type="compositionally biased region" description="Polar residues" evidence="1">
    <location>
        <begin position="73"/>
        <end position="93"/>
    </location>
</feature>
<sequence length="122" mass="13827">SHKENPKEITDDKDDDDDDDNDNDHTDRALIMIHKTGSSKRDHDDHPGYDVPIEGDKSVKRQKTSRGYKSGRGFSSKQLTKGSNITSSKQPQQQGYAWVEILEIDKDEVIPGDETPELLNEF</sequence>
<reference evidence="2" key="1">
    <citation type="journal article" date="2019" name="Sci. Rep.">
        <title>Draft genome of Tanacetum cinerariifolium, the natural source of mosquito coil.</title>
        <authorList>
            <person name="Yamashiro T."/>
            <person name="Shiraishi A."/>
            <person name="Satake H."/>
            <person name="Nakayama K."/>
        </authorList>
    </citation>
    <scope>NUCLEOTIDE SEQUENCE</scope>
</reference>
<organism evidence="2">
    <name type="scientific">Tanacetum cinerariifolium</name>
    <name type="common">Dalmatian daisy</name>
    <name type="synonym">Chrysanthemum cinerariifolium</name>
    <dbReference type="NCBI Taxonomy" id="118510"/>
    <lineage>
        <taxon>Eukaryota</taxon>
        <taxon>Viridiplantae</taxon>
        <taxon>Streptophyta</taxon>
        <taxon>Embryophyta</taxon>
        <taxon>Tracheophyta</taxon>
        <taxon>Spermatophyta</taxon>
        <taxon>Magnoliopsida</taxon>
        <taxon>eudicotyledons</taxon>
        <taxon>Gunneridae</taxon>
        <taxon>Pentapetalae</taxon>
        <taxon>asterids</taxon>
        <taxon>campanulids</taxon>
        <taxon>Asterales</taxon>
        <taxon>Asteraceae</taxon>
        <taxon>Asteroideae</taxon>
        <taxon>Anthemideae</taxon>
        <taxon>Anthemidinae</taxon>
        <taxon>Tanacetum</taxon>
    </lineage>
</organism>
<feature type="non-terminal residue" evidence="2">
    <location>
        <position position="1"/>
    </location>
</feature>